<reference evidence="2 3" key="1">
    <citation type="journal article" date="2011" name="PLoS Genet.">
        <title>Genomic analysis of the necrotrophic fungal pathogens Sclerotinia sclerotiorum and Botrytis cinerea.</title>
        <authorList>
            <person name="Amselem J."/>
            <person name="Cuomo C.A."/>
            <person name="van Kan J.A."/>
            <person name="Viaud M."/>
            <person name="Benito E.P."/>
            <person name="Couloux A."/>
            <person name="Coutinho P.M."/>
            <person name="de Vries R.P."/>
            <person name="Dyer P.S."/>
            <person name="Fillinger S."/>
            <person name="Fournier E."/>
            <person name="Gout L."/>
            <person name="Hahn M."/>
            <person name="Kohn L."/>
            <person name="Lapalu N."/>
            <person name="Plummer K.M."/>
            <person name="Pradier J.M."/>
            <person name="Quevillon E."/>
            <person name="Sharon A."/>
            <person name="Simon A."/>
            <person name="ten Have A."/>
            <person name="Tudzynski B."/>
            <person name="Tudzynski P."/>
            <person name="Wincker P."/>
            <person name="Andrew M."/>
            <person name="Anthouard V."/>
            <person name="Beever R.E."/>
            <person name="Beffa R."/>
            <person name="Benoit I."/>
            <person name="Bouzid O."/>
            <person name="Brault B."/>
            <person name="Chen Z."/>
            <person name="Choquer M."/>
            <person name="Collemare J."/>
            <person name="Cotton P."/>
            <person name="Danchin E.G."/>
            <person name="Da Silva C."/>
            <person name="Gautier A."/>
            <person name="Giraud C."/>
            <person name="Giraud T."/>
            <person name="Gonzalez C."/>
            <person name="Grossetete S."/>
            <person name="Guldener U."/>
            <person name="Henrissat B."/>
            <person name="Howlett B.J."/>
            <person name="Kodira C."/>
            <person name="Kretschmer M."/>
            <person name="Lappartient A."/>
            <person name="Leroch M."/>
            <person name="Levis C."/>
            <person name="Mauceli E."/>
            <person name="Neuveglise C."/>
            <person name="Oeser B."/>
            <person name="Pearson M."/>
            <person name="Poulain J."/>
            <person name="Poussereau N."/>
            <person name="Quesneville H."/>
            <person name="Rascle C."/>
            <person name="Schumacher J."/>
            <person name="Segurens B."/>
            <person name="Sexton A."/>
            <person name="Silva E."/>
            <person name="Sirven C."/>
            <person name="Soanes D.M."/>
            <person name="Talbot N.J."/>
            <person name="Templeton M."/>
            <person name="Yandava C."/>
            <person name="Yarden O."/>
            <person name="Zeng Q."/>
            <person name="Rollins J.A."/>
            <person name="Lebrun M.H."/>
            <person name="Dickman M."/>
        </authorList>
    </citation>
    <scope>NUCLEOTIDE SEQUENCE [LARGE SCALE GENOMIC DNA]</scope>
    <source>
        <strain evidence="2 3">B05.10</strain>
    </source>
</reference>
<feature type="compositionally biased region" description="Acidic residues" evidence="1">
    <location>
        <begin position="418"/>
        <end position="429"/>
    </location>
</feature>
<proteinExistence type="predicted"/>
<feature type="compositionally biased region" description="Polar residues" evidence="1">
    <location>
        <begin position="235"/>
        <end position="251"/>
    </location>
</feature>
<evidence type="ECO:0000256" key="1">
    <source>
        <dbReference type="SAM" id="MobiDB-lite"/>
    </source>
</evidence>
<name>A0A384K3D0_BOTFB</name>
<dbReference type="VEuPathDB" id="FungiDB:Bcin14g04350"/>
<feature type="compositionally biased region" description="Basic and acidic residues" evidence="1">
    <location>
        <begin position="384"/>
        <end position="397"/>
    </location>
</feature>
<dbReference type="GeneID" id="5433002"/>
<dbReference type="KEGG" id="bfu:BCIN_14g04350"/>
<feature type="compositionally biased region" description="Polar residues" evidence="1">
    <location>
        <begin position="366"/>
        <end position="382"/>
    </location>
</feature>
<dbReference type="RefSeq" id="XP_024553053.1">
    <property type="nucleotide sequence ID" value="XM_024697238.1"/>
</dbReference>
<reference evidence="2 3" key="3">
    <citation type="journal article" date="2017" name="Mol. Plant Pathol.">
        <title>A gapless genome sequence of the fungus Botrytis cinerea.</title>
        <authorList>
            <person name="Van Kan J.A."/>
            <person name="Stassen J.H."/>
            <person name="Mosbach A."/>
            <person name="Van Der Lee T.A."/>
            <person name="Faino L."/>
            <person name="Farmer A.D."/>
            <person name="Papasotiriou D.G."/>
            <person name="Zhou S."/>
            <person name="Seidl M.F."/>
            <person name="Cottam E."/>
            <person name="Edel D."/>
            <person name="Hahn M."/>
            <person name="Schwartz D.C."/>
            <person name="Dietrich R.A."/>
            <person name="Widdison S."/>
            <person name="Scalliet G."/>
        </authorList>
    </citation>
    <scope>NUCLEOTIDE SEQUENCE [LARGE SCALE GENOMIC DNA]</scope>
    <source>
        <strain evidence="2 3">B05.10</strain>
    </source>
</reference>
<evidence type="ECO:0000313" key="3">
    <source>
        <dbReference type="Proteomes" id="UP000001798"/>
    </source>
</evidence>
<accession>A0A384K3D0</accession>
<feature type="compositionally biased region" description="Acidic residues" evidence="1">
    <location>
        <begin position="269"/>
        <end position="282"/>
    </location>
</feature>
<feature type="region of interest" description="Disordered" evidence="1">
    <location>
        <begin position="208"/>
        <end position="452"/>
    </location>
</feature>
<organism evidence="2 3">
    <name type="scientific">Botryotinia fuckeliana (strain B05.10)</name>
    <name type="common">Noble rot fungus</name>
    <name type="synonym">Botrytis cinerea</name>
    <dbReference type="NCBI Taxonomy" id="332648"/>
    <lineage>
        <taxon>Eukaryota</taxon>
        <taxon>Fungi</taxon>
        <taxon>Dikarya</taxon>
        <taxon>Ascomycota</taxon>
        <taxon>Pezizomycotina</taxon>
        <taxon>Leotiomycetes</taxon>
        <taxon>Helotiales</taxon>
        <taxon>Sclerotiniaceae</taxon>
        <taxon>Botrytis</taxon>
    </lineage>
</organism>
<evidence type="ECO:0000313" key="2">
    <source>
        <dbReference type="EMBL" id="ATZ57281.1"/>
    </source>
</evidence>
<feature type="compositionally biased region" description="Polar residues" evidence="1">
    <location>
        <begin position="336"/>
        <end position="350"/>
    </location>
</feature>
<reference evidence="2 3" key="2">
    <citation type="journal article" date="2012" name="Eukaryot. Cell">
        <title>Genome update of Botrytis cinerea strains B05.10 and T4.</title>
        <authorList>
            <person name="Staats M."/>
            <person name="van Kan J.A."/>
        </authorList>
    </citation>
    <scope>NUCLEOTIDE SEQUENCE [LARGE SCALE GENOMIC DNA]</scope>
    <source>
        <strain evidence="2 3">B05.10</strain>
    </source>
</reference>
<dbReference type="Proteomes" id="UP000001798">
    <property type="component" value="Chromosome 14"/>
</dbReference>
<keyword evidence="3" id="KW-1185">Reference proteome</keyword>
<dbReference type="EMBL" id="CP009818">
    <property type="protein sequence ID" value="ATZ57281.1"/>
    <property type="molecule type" value="Genomic_DNA"/>
</dbReference>
<gene>
    <name evidence="2" type="ORF">BCIN_14g04350</name>
</gene>
<dbReference type="AlphaFoldDB" id="A0A384K3D0"/>
<protein>
    <submittedName>
        <fullName evidence="2">Uncharacterized protein</fullName>
    </submittedName>
</protein>
<sequence>MAALQPIAPAAIADRSAAAPSALVIPTCLRCSKRIAVSSNDEFCHFDKGPAAKCSYCRKQKKVCLPIPPRFVPDVNLLYQTHAFWCLTPDNSQEDEDASEVVIRRCNRYVKAVEAFLRKEVKQGGTHKPQSAEELTLLLVSKLSRIGDLMERIVDSYRFVNNLPALDVAAAAPTAPLIAALNSDEEGEFMAPVIHPRAVRAVADALQGVQAPPGPPGGNQGLNMVAGSLGRRHASASSSRTGPAVFTTAQQGLRKGSAKLKRSVIVDPNESEESAPEEDDVSDQPHQTTGAPRHPLDESVPALLFGSLGRKNAPPATPRRSRSDKLATRSAIPLSASKSSQLASRNTPTPRSHPVGSLKSRKRAPSTVQQVYIGESDSQADSPQRLRSENSDVERVSKRQRVAAGFPTGARPVSEIRENEEEGVGDQDEISGGGEVDQIGLASPGGYASDVGSVLLGDRDIAADLLDQADELGN</sequence>